<reference evidence="2 3" key="1">
    <citation type="submission" date="2024-09" db="EMBL/GenBank/DDBJ databases">
        <title>Genome sequencing and assembly of Phytophthora oleae, isolate VK10A, causative agent of rot of olive drupes.</title>
        <authorList>
            <person name="Conti Taguali S."/>
            <person name="Riolo M."/>
            <person name="La Spada F."/>
            <person name="Cacciola S.O."/>
            <person name="Dionisio G."/>
        </authorList>
    </citation>
    <scope>NUCLEOTIDE SEQUENCE [LARGE SCALE GENOMIC DNA]</scope>
    <source>
        <strain evidence="2 3">VK10A</strain>
    </source>
</reference>
<feature type="region of interest" description="Disordered" evidence="1">
    <location>
        <begin position="1323"/>
        <end position="1476"/>
    </location>
</feature>
<sequence length="1476" mass="155419">MRWYCVHPSLPLQAELRIRVAPDCNAAERARIPQGRAIATCSPVFQVPNDDVDADPISWLQVAYQDAVSGETDGGFVMATLPDGTALVVPWEMTNYSGCCEVTDSAALLLDGPHLGSQSVGTVQNIKFLYCTVEESEKRVQIFHPDLESVWIDKKDLRIVCTRLKHQQCKIPHAFFELNVALPEEAQIAIREFPSKNAQTIGLLSRGETLEVVIRGGNWLQIAGGNVDKAWVMWRTDALELLQEASDVRSNACEEIEENVGDPVGNSNVSNTTGEYDEAAVTNAELGGSGENPVPELKMLSLDGQSIQSTTMGADAILKGSVEHGCSPANLVSTAGPCGTEGNSFYPSVQLCGDQLACSIADGDVHRALAHDAYVDGPTDRNGNEDKDDKPMCVTQSWEDQSIQSMPVVPRGEDGNENDPAGVHHIPISTAHIADWDLKARPAESIHNTTEECFEAVAVIASPDERPIHPASSEVEEDTDASVRVADNIVAAMAVEEGVDVDASSGLEAVAVIASPDERPIHPASSEVEEDTDASVRVADNIVAAMAVEEGVDVDASSGLEAVAVIASPDERPIHPASSEVEEDTDASVRVADNIVAAMAVEEGVDVDASSGLEAVAVIASPDERPIHPASSEVEEDTDASVRVADNIVAAMAVEEGVDVDASSGLEAVAVIASPDERPIHPASSEVEEDTDASVRVADNIVAAMAVEEGVDVDASSGLEAVAVIASPDERPIHPASSEVEEDTDASVRVADNIVAAMAVEEGVDVDASSGLEAVAVIASPDERPIHPASSEVEEDTDASVRVADNIVAAMAVEEGVDVDASSGLEAVAVIASPDERPIHPASSEVEEDTDASVRVADNIVAAMAVEEGVDVDASSGLEAVAVIASPDERPIHPASSEVEEDTDASVRVADNIVAAMAVEEGVDVDASSGLEAVAVIASPDERPIHPASSEVEEDTDASVRVADNIVAAMAVEEGVDVDASSGLEAVAVIASPDERPIHPASSEVEEDTDASVRVADNIVAAMAVEEGVDVDASSGLEAVAVIASPDERPIHPASSEVEEDTDVLVKVVTSSGVDFVARGEVEEFAAKSAAGLEMYDTVGCVEGNPESASESDSGDIAVLGNLDDVFYPVDEIIVGIAGEEDMENAVHVCDYNDSLSQEKEQSAFDADACGGNNVTSFTLATQVKSNVEETDNSVSASFLQEFGVVKYCERKKALYPANDRLSHAMFNADQDDADLLFEVFVGDDPLSDEWFHDVASKSFVPTLRFASRPTTSMLNLSIKTTYALIMGGAAAEAILESELLDDDGNYDLVCSFRYPLPIRSRPSPLRSPLRQRQSASADSSPEAPQATIAHTQLAVPPAGVSTTSRLDQRKLIGEPKSIAKPPSTLVRPRSFIHTPASASTKPTVSRVARAPPALSETSPSKPSESLLQRKGAISKPNLPKIPTSAISISKSVESSGLPMPRTSFGFRRPSSFRKK</sequence>
<keyword evidence="3" id="KW-1185">Reference proteome</keyword>
<feature type="compositionally biased region" description="Low complexity" evidence="1">
    <location>
        <begin position="1323"/>
        <end position="1335"/>
    </location>
</feature>
<feature type="compositionally biased region" description="Polar residues" evidence="1">
    <location>
        <begin position="1416"/>
        <end position="1427"/>
    </location>
</feature>
<name>A0ABD3FRA6_9STRA</name>
<gene>
    <name evidence="2" type="ORF">V7S43_007089</name>
</gene>
<feature type="compositionally biased region" description="Low complexity" evidence="1">
    <location>
        <begin position="1445"/>
        <end position="1456"/>
    </location>
</feature>
<evidence type="ECO:0008006" key="4">
    <source>
        <dbReference type="Google" id="ProtNLM"/>
    </source>
</evidence>
<dbReference type="Proteomes" id="UP001632037">
    <property type="component" value="Unassembled WGS sequence"/>
</dbReference>
<proteinExistence type="predicted"/>
<evidence type="ECO:0000256" key="1">
    <source>
        <dbReference type="SAM" id="MobiDB-lite"/>
    </source>
</evidence>
<comment type="caution">
    <text evidence="2">The sequence shown here is derived from an EMBL/GenBank/DDBJ whole genome shotgun (WGS) entry which is preliminary data.</text>
</comment>
<evidence type="ECO:0000313" key="3">
    <source>
        <dbReference type="Proteomes" id="UP001632037"/>
    </source>
</evidence>
<protein>
    <recommendedName>
        <fullName evidence="4">SH3 domain-containing protein</fullName>
    </recommendedName>
</protein>
<organism evidence="2 3">
    <name type="scientific">Phytophthora oleae</name>
    <dbReference type="NCBI Taxonomy" id="2107226"/>
    <lineage>
        <taxon>Eukaryota</taxon>
        <taxon>Sar</taxon>
        <taxon>Stramenopiles</taxon>
        <taxon>Oomycota</taxon>
        <taxon>Peronosporomycetes</taxon>
        <taxon>Peronosporales</taxon>
        <taxon>Peronosporaceae</taxon>
        <taxon>Phytophthora</taxon>
    </lineage>
</organism>
<dbReference type="EMBL" id="JBIMZQ010000012">
    <property type="protein sequence ID" value="KAL3668231.1"/>
    <property type="molecule type" value="Genomic_DNA"/>
</dbReference>
<evidence type="ECO:0000313" key="2">
    <source>
        <dbReference type="EMBL" id="KAL3668231.1"/>
    </source>
</evidence>
<accession>A0ABD3FRA6</accession>